<accession>A0ABY0FC33</accession>
<keyword evidence="3" id="KW-1185">Reference proteome</keyword>
<proteinExistence type="predicted"/>
<comment type="caution">
    <text evidence="2">The sequence shown here is derived from an EMBL/GenBank/DDBJ whole genome shotgun (WGS) entry which is preliminary data.</text>
</comment>
<evidence type="ECO:0000313" key="3">
    <source>
        <dbReference type="Proteomes" id="UP000290682"/>
    </source>
</evidence>
<dbReference type="RefSeq" id="WP_129212992.1">
    <property type="nucleotide sequence ID" value="NZ_REGR01000009.1"/>
</dbReference>
<organism evidence="2 3">
    <name type="scientific">Crenobacter cavernae</name>
    <dbReference type="NCBI Taxonomy" id="2290923"/>
    <lineage>
        <taxon>Bacteria</taxon>
        <taxon>Pseudomonadati</taxon>
        <taxon>Pseudomonadota</taxon>
        <taxon>Betaproteobacteria</taxon>
        <taxon>Neisseriales</taxon>
        <taxon>Neisseriaceae</taxon>
        <taxon>Crenobacter</taxon>
    </lineage>
</organism>
<reference evidence="2 3" key="1">
    <citation type="submission" date="2018-10" db="EMBL/GenBank/DDBJ databases">
        <title>Draft genome of Fastidiocella sp. strain 375T, a bacterium isolated from a karstic cave dripping water.</title>
        <authorList>
            <person name="Coelho C."/>
            <person name="Verissimo A."/>
            <person name="Tiago I."/>
        </authorList>
    </citation>
    <scope>NUCLEOTIDE SEQUENCE [LARGE SCALE GENOMIC DNA]</scope>
    <source>
        <strain evidence="2 3">CAVE-375</strain>
    </source>
</reference>
<dbReference type="Proteomes" id="UP000290682">
    <property type="component" value="Unassembled WGS sequence"/>
</dbReference>
<evidence type="ECO:0000256" key="1">
    <source>
        <dbReference type="SAM" id="MobiDB-lite"/>
    </source>
</evidence>
<name>A0ABY0FC33_9NEIS</name>
<sequence length="130" mass="12672">MPASARSPASRASAWPPAAFSGSDAPDSGAAPDVATLAGAYSAQLTSSTLDFSVAADGKLTSAGGCAISGKIDGASRYGTARPATFTLAGCGADDGSYDGLALVPAGDAVPAKLRLVADNGSRIVDVYAF</sequence>
<dbReference type="EMBL" id="REGR01000009">
    <property type="protein sequence ID" value="RXZ43425.1"/>
    <property type="molecule type" value="Genomic_DNA"/>
</dbReference>
<feature type="region of interest" description="Disordered" evidence="1">
    <location>
        <begin position="1"/>
        <end position="29"/>
    </location>
</feature>
<evidence type="ECO:0000313" key="2">
    <source>
        <dbReference type="EMBL" id="RXZ43425.1"/>
    </source>
</evidence>
<gene>
    <name evidence="2" type="ORF">EBB06_09715</name>
</gene>
<feature type="compositionally biased region" description="Low complexity" evidence="1">
    <location>
        <begin position="1"/>
        <end position="19"/>
    </location>
</feature>
<protein>
    <submittedName>
        <fullName evidence="2">Uncharacterized protein</fullName>
    </submittedName>
</protein>